<organism evidence="2 3">
    <name type="scientific">Triticum urartu</name>
    <name type="common">Red wild einkorn</name>
    <name type="synonym">Crithodium urartu</name>
    <dbReference type="NCBI Taxonomy" id="4572"/>
    <lineage>
        <taxon>Eukaryota</taxon>
        <taxon>Viridiplantae</taxon>
        <taxon>Streptophyta</taxon>
        <taxon>Embryophyta</taxon>
        <taxon>Tracheophyta</taxon>
        <taxon>Spermatophyta</taxon>
        <taxon>Magnoliopsida</taxon>
        <taxon>Liliopsida</taxon>
        <taxon>Poales</taxon>
        <taxon>Poaceae</taxon>
        <taxon>BOP clade</taxon>
        <taxon>Pooideae</taxon>
        <taxon>Triticodae</taxon>
        <taxon>Triticeae</taxon>
        <taxon>Triticinae</taxon>
        <taxon>Triticum</taxon>
    </lineage>
</organism>
<feature type="compositionally biased region" description="Pro residues" evidence="1">
    <location>
        <begin position="1"/>
        <end position="21"/>
    </location>
</feature>
<protein>
    <submittedName>
        <fullName evidence="2">Uncharacterized protein</fullName>
    </submittedName>
</protein>
<feature type="compositionally biased region" description="Low complexity" evidence="1">
    <location>
        <begin position="63"/>
        <end position="96"/>
    </location>
</feature>
<accession>A0A8R7QJ31</accession>
<proteinExistence type="predicted"/>
<dbReference type="EnsemblPlants" id="TuG1812G0500003096.01.T05">
    <property type="protein sequence ID" value="TuG1812G0500003096.01.T05.cds326004"/>
    <property type="gene ID" value="TuG1812G0500003096.01"/>
</dbReference>
<dbReference type="AlphaFoldDB" id="A0A8R7QJ31"/>
<name>A0A8R7QJ31_TRIUA</name>
<dbReference type="Gramene" id="TuG1812G0500003096.01.T05">
    <property type="protein sequence ID" value="TuG1812G0500003096.01.T05.cds326004"/>
    <property type="gene ID" value="TuG1812G0500003096.01"/>
</dbReference>
<feature type="region of interest" description="Disordered" evidence="1">
    <location>
        <begin position="1"/>
        <end position="24"/>
    </location>
</feature>
<keyword evidence="3" id="KW-1185">Reference proteome</keyword>
<evidence type="ECO:0000313" key="3">
    <source>
        <dbReference type="Proteomes" id="UP000015106"/>
    </source>
</evidence>
<sequence length="110" mass="11843">MARRAPPPGRAPTGPAPPRPYHPLSVALPLPPPSLPHRWPNRTIWRWARCPHADLTAATIAASTSSCSSMRLSPTSTTPTRLSPTSYSPTATSSPALRALRRGGRHPLTR</sequence>
<feature type="compositionally biased region" description="Basic residues" evidence="1">
    <location>
        <begin position="99"/>
        <end position="110"/>
    </location>
</feature>
<reference evidence="2" key="2">
    <citation type="submission" date="2018-03" db="EMBL/GenBank/DDBJ databases">
        <title>The Triticum urartu genome reveals the dynamic nature of wheat genome evolution.</title>
        <authorList>
            <person name="Ling H."/>
            <person name="Ma B."/>
            <person name="Shi X."/>
            <person name="Liu H."/>
            <person name="Dong L."/>
            <person name="Sun H."/>
            <person name="Cao Y."/>
            <person name="Gao Q."/>
            <person name="Zheng S."/>
            <person name="Li Y."/>
            <person name="Yu Y."/>
            <person name="Du H."/>
            <person name="Qi M."/>
            <person name="Li Y."/>
            <person name="Yu H."/>
            <person name="Cui Y."/>
            <person name="Wang N."/>
            <person name="Chen C."/>
            <person name="Wu H."/>
            <person name="Zhao Y."/>
            <person name="Zhang J."/>
            <person name="Li Y."/>
            <person name="Zhou W."/>
            <person name="Zhang B."/>
            <person name="Hu W."/>
            <person name="Eijk M."/>
            <person name="Tang J."/>
            <person name="Witsenboer H."/>
            <person name="Zhao S."/>
            <person name="Li Z."/>
            <person name="Zhang A."/>
            <person name="Wang D."/>
            <person name="Liang C."/>
        </authorList>
    </citation>
    <scope>NUCLEOTIDE SEQUENCE [LARGE SCALE GENOMIC DNA]</scope>
    <source>
        <strain evidence="2">cv. G1812</strain>
    </source>
</reference>
<evidence type="ECO:0000256" key="1">
    <source>
        <dbReference type="SAM" id="MobiDB-lite"/>
    </source>
</evidence>
<reference evidence="3" key="1">
    <citation type="journal article" date="2013" name="Nature">
        <title>Draft genome of the wheat A-genome progenitor Triticum urartu.</title>
        <authorList>
            <person name="Ling H.Q."/>
            <person name="Zhao S."/>
            <person name="Liu D."/>
            <person name="Wang J."/>
            <person name="Sun H."/>
            <person name="Zhang C."/>
            <person name="Fan H."/>
            <person name="Li D."/>
            <person name="Dong L."/>
            <person name="Tao Y."/>
            <person name="Gao C."/>
            <person name="Wu H."/>
            <person name="Li Y."/>
            <person name="Cui Y."/>
            <person name="Guo X."/>
            <person name="Zheng S."/>
            <person name="Wang B."/>
            <person name="Yu K."/>
            <person name="Liang Q."/>
            <person name="Yang W."/>
            <person name="Lou X."/>
            <person name="Chen J."/>
            <person name="Feng M."/>
            <person name="Jian J."/>
            <person name="Zhang X."/>
            <person name="Luo G."/>
            <person name="Jiang Y."/>
            <person name="Liu J."/>
            <person name="Wang Z."/>
            <person name="Sha Y."/>
            <person name="Zhang B."/>
            <person name="Wu H."/>
            <person name="Tang D."/>
            <person name="Shen Q."/>
            <person name="Xue P."/>
            <person name="Zou S."/>
            <person name="Wang X."/>
            <person name="Liu X."/>
            <person name="Wang F."/>
            <person name="Yang Y."/>
            <person name="An X."/>
            <person name="Dong Z."/>
            <person name="Zhang K."/>
            <person name="Zhang X."/>
            <person name="Luo M.C."/>
            <person name="Dvorak J."/>
            <person name="Tong Y."/>
            <person name="Wang J."/>
            <person name="Yang H."/>
            <person name="Li Z."/>
            <person name="Wang D."/>
            <person name="Zhang A."/>
            <person name="Wang J."/>
        </authorList>
    </citation>
    <scope>NUCLEOTIDE SEQUENCE</scope>
    <source>
        <strain evidence="3">cv. G1812</strain>
    </source>
</reference>
<dbReference type="Proteomes" id="UP000015106">
    <property type="component" value="Chromosome 5"/>
</dbReference>
<feature type="region of interest" description="Disordered" evidence="1">
    <location>
        <begin position="63"/>
        <end position="110"/>
    </location>
</feature>
<reference evidence="2" key="3">
    <citation type="submission" date="2022-06" db="UniProtKB">
        <authorList>
            <consortium name="EnsemblPlants"/>
        </authorList>
    </citation>
    <scope>IDENTIFICATION</scope>
</reference>
<evidence type="ECO:0000313" key="2">
    <source>
        <dbReference type="EnsemblPlants" id="TuG1812G0500003096.01.T05.cds326004"/>
    </source>
</evidence>